<dbReference type="PANTHER" id="PTHR24061:SF517">
    <property type="entry name" value="TASTE RECEPTOR TYPE 1 MEMBER 2"/>
    <property type="match status" value="1"/>
</dbReference>
<evidence type="ECO:0000259" key="20">
    <source>
        <dbReference type="PROSITE" id="PS50259"/>
    </source>
</evidence>
<dbReference type="FunFam" id="2.10.50.30:FF:000004">
    <property type="entry name" value="Taste receptor type 1 member 3-like protein"/>
    <property type="match status" value="1"/>
</dbReference>
<evidence type="ECO:0000313" key="22">
    <source>
        <dbReference type="Proteomes" id="UP000694393"/>
    </source>
</evidence>
<dbReference type="PRINTS" id="PR00248">
    <property type="entry name" value="GPCRMGR"/>
</dbReference>
<evidence type="ECO:0000256" key="10">
    <source>
        <dbReference type="ARBA" id="ARBA00023170"/>
    </source>
</evidence>
<keyword evidence="5 18" id="KW-0812">Transmembrane</keyword>
<dbReference type="InterPro" id="IPR011500">
    <property type="entry name" value="GPCR_3_9-Cys_dom"/>
</dbReference>
<evidence type="ECO:0000256" key="14">
    <source>
        <dbReference type="ARBA" id="ARBA00038492"/>
    </source>
</evidence>
<feature type="domain" description="G-protein coupled receptors family 3 profile" evidence="20">
    <location>
        <begin position="560"/>
        <end position="826"/>
    </location>
</feature>
<evidence type="ECO:0000313" key="21">
    <source>
        <dbReference type="Ensembl" id="ENSPCEP00000015059.1"/>
    </source>
</evidence>
<dbReference type="InterPro" id="IPR038550">
    <property type="entry name" value="GPCR_3_9-Cys_sf"/>
</dbReference>
<keyword evidence="6 19" id="KW-0732">Signal</keyword>
<keyword evidence="12" id="KW-0807">Transducer</keyword>
<proteinExistence type="inferred from homology"/>
<evidence type="ECO:0000256" key="19">
    <source>
        <dbReference type="SAM" id="SignalP"/>
    </source>
</evidence>
<evidence type="ECO:0000256" key="2">
    <source>
        <dbReference type="ARBA" id="ARBA00022475"/>
    </source>
</evidence>
<evidence type="ECO:0000256" key="16">
    <source>
        <dbReference type="ARBA" id="ARBA00040704"/>
    </source>
</evidence>
<comment type="similarity">
    <text evidence="14">Belongs to the G-protein coupled receptor 3 family. TAS1R subfamily.</text>
</comment>
<evidence type="ECO:0000256" key="17">
    <source>
        <dbReference type="ARBA" id="ARBA00042616"/>
    </source>
</evidence>
<dbReference type="Pfam" id="PF01094">
    <property type="entry name" value="ANF_receptor"/>
    <property type="match status" value="1"/>
</dbReference>
<dbReference type="Pfam" id="PF07562">
    <property type="entry name" value="NCD3G"/>
    <property type="match status" value="1"/>
</dbReference>
<reference evidence="21" key="2">
    <citation type="submission" date="2025-09" db="UniProtKB">
        <authorList>
            <consortium name="Ensembl"/>
        </authorList>
    </citation>
    <scope>IDENTIFICATION</scope>
</reference>
<dbReference type="InterPro" id="IPR017978">
    <property type="entry name" value="GPCR_3_C"/>
</dbReference>
<comment type="subcellular location">
    <subcellularLocation>
        <location evidence="1">Cell membrane</location>
        <topology evidence="1">Multi-pass membrane protein</topology>
    </subcellularLocation>
</comment>
<keyword evidence="9 18" id="KW-0472">Membrane</keyword>
<feature type="transmembrane region" description="Helical" evidence="18">
    <location>
        <begin position="562"/>
        <end position="586"/>
    </location>
</feature>
<evidence type="ECO:0000256" key="5">
    <source>
        <dbReference type="ARBA" id="ARBA00022692"/>
    </source>
</evidence>
<dbReference type="Gene3D" id="2.10.50.30">
    <property type="entry name" value="GPCR, family 3, nine cysteines domain"/>
    <property type="match status" value="1"/>
</dbReference>
<feature type="signal peptide" evidence="19">
    <location>
        <begin position="1"/>
        <end position="21"/>
    </location>
</feature>
<dbReference type="PROSITE" id="PS50259">
    <property type="entry name" value="G_PROTEIN_RECEP_F3_4"/>
    <property type="match status" value="1"/>
</dbReference>
<keyword evidence="3" id="KW-0919">Taste</keyword>
<feature type="transmembrane region" description="Helical" evidence="18">
    <location>
        <begin position="723"/>
        <end position="742"/>
    </location>
</feature>
<evidence type="ECO:0000256" key="11">
    <source>
        <dbReference type="ARBA" id="ARBA00023180"/>
    </source>
</evidence>
<name>A0A8C8S7K7_9SAUR</name>
<evidence type="ECO:0000256" key="9">
    <source>
        <dbReference type="ARBA" id="ARBA00023136"/>
    </source>
</evidence>
<evidence type="ECO:0000256" key="1">
    <source>
        <dbReference type="ARBA" id="ARBA00004651"/>
    </source>
</evidence>
<dbReference type="SUPFAM" id="SSF53822">
    <property type="entry name" value="Periplasmic binding protein-like I"/>
    <property type="match status" value="1"/>
</dbReference>
<dbReference type="InterPro" id="IPR001828">
    <property type="entry name" value="ANF_lig-bd_rcpt"/>
</dbReference>
<dbReference type="GO" id="GO:0005886">
    <property type="term" value="C:plasma membrane"/>
    <property type="evidence" value="ECO:0007669"/>
    <property type="project" value="UniProtKB-SubCell"/>
</dbReference>
<keyword evidence="7 18" id="KW-1133">Transmembrane helix</keyword>
<sequence>MRRAGVLAMYVSVLITAGGSASQSSDFHLAGDYLLGGLFSLHAEVVGRLNLSQPVVPMCQVYNLKIVGYSYLRAMRFAVEEINNSSTLLPGVSLGYEMVDVCYLTNSIHPILYFLSNKHSVVQLHNNYTCYQPRVLAIIGPDSSEAAVIVADILNLFLIPQVSYRATTDELNNRERFPSAFRAISSMEQQIVAMLLLLKEFQWTWINVIYSDDDYGRQNLKLLRAQTTGICVALQETIPVLRRGQLFSEDLQGKIRAVVSKITHSTATVVIVLSLELTLQFFFQEAVRQNVTDLVWIAAEAWAIDHTLYNLTDLWKVGTILGVAAKEITIPGFDDFRVSLAGGDNGQASDQNTCNQVCDQCLRVARDIDQHLRLQGERIDFNVYSSVYIVAHALHKLLDCNATGCHKRMVYPWQLVPEVSSVDFTLLNKRINFRENGDTPNSFEIIQWQWNQPYCPFKKIASYSAKRQKLLFNPHDISWHTPNNMVPISVCSQKCGPGQWLKPIGFYSCCFECIDCESGTFLNNSDPYNCQPCPTDQWSNARSQDCYPRLVEYLEWQEGPTVALLLFSMLGLIAILVMSVIFAIHSHTPVVKSAGGRMCFFMMASLVIGFLSIPMYVGIPTVFKCMCRQTAFSLCFTLCLSCITVRSFQIICVFKMATRLPKAYNYWKKYNGQYIFIAVVLALKSAIITTNIIFNFPAPILLDVEDDPSIVVLECNERDNLRLLSNSSLDMFLSILCFYFAYMGKELPKNYNEAKYITLCMTSYFVSWVAVFLIRSIYQGVLVTIFDAAVVVINLLGLSMGYFGPKCYLIFFRPECNTAAYFQTSIQSYTMRQD</sequence>
<evidence type="ECO:0000256" key="8">
    <source>
        <dbReference type="ARBA" id="ARBA00023040"/>
    </source>
</evidence>
<dbReference type="InterPro" id="IPR000337">
    <property type="entry name" value="GPCR_3"/>
</dbReference>
<evidence type="ECO:0000256" key="12">
    <source>
        <dbReference type="ARBA" id="ARBA00023224"/>
    </source>
</evidence>
<feature type="chain" id="PRO_5034420880" description="Taste receptor type 1 member 2" evidence="19">
    <location>
        <begin position="22"/>
        <end position="834"/>
    </location>
</feature>
<feature type="transmembrane region" description="Helical" evidence="18">
    <location>
        <begin position="598"/>
        <end position="619"/>
    </location>
</feature>
<evidence type="ECO:0000256" key="6">
    <source>
        <dbReference type="ARBA" id="ARBA00022729"/>
    </source>
</evidence>
<dbReference type="InterPro" id="IPR017979">
    <property type="entry name" value="GPCR_3_CS"/>
</dbReference>
<dbReference type="InterPro" id="IPR000068">
    <property type="entry name" value="GPCR_3_Ca_sens_rcpt-rel"/>
</dbReference>
<keyword evidence="10" id="KW-0675">Receptor</keyword>
<evidence type="ECO:0000256" key="13">
    <source>
        <dbReference type="ARBA" id="ARBA00037659"/>
    </source>
</evidence>
<keyword evidence="8" id="KW-0297">G-protein coupled receptor</keyword>
<comment type="subunit">
    <text evidence="15">Forms heterodimers with TAS1R3.</text>
</comment>
<evidence type="ECO:0000256" key="15">
    <source>
        <dbReference type="ARBA" id="ARBA00038699"/>
    </source>
</evidence>
<keyword evidence="22" id="KW-1185">Reference proteome</keyword>
<protein>
    <recommendedName>
        <fullName evidence="16">Taste receptor type 1 member 2</fullName>
    </recommendedName>
    <alternativeName>
        <fullName evidence="17">Sweet taste receptor T1R2</fullName>
    </alternativeName>
</protein>
<dbReference type="FunFam" id="3.40.50.2300:FF:000016">
    <property type="entry name" value="Taste 1 receptor member 2"/>
    <property type="match status" value="1"/>
</dbReference>
<reference evidence="21" key="1">
    <citation type="submission" date="2025-08" db="UniProtKB">
        <authorList>
            <consortium name="Ensembl"/>
        </authorList>
    </citation>
    <scope>IDENTIFICATION</scope>
</reference>
<dbReference type="PANTHER" id="PTHR24061">
    <property type="entry name" value="CALCIUM-SENSING RECEPTOR-RELATED"/>
    <property type="match status" value="1"/>
</dbReference>
<feature type="transmembrane region" description="Helical" evidence="18">
    <location>
        <begin position="631"/>
        <end position="654"/>
    </location>
</feature>
<dbReference type="AlphaFoldDB" id="A0A8C8S7K7"/>
<dbReference type="Gene3D" id="3.40.50.2300">
    <property type="match status" value="2"/>
</dbReference>
<keyword evidence="11" id="KW-0325">Glycoprotein</keyword>
<dbReference type="Proteomes" id="UP000694393">
    <property type="component" value="Unplaced"/>
</dbReference>
<feature type="transmembrane region" description="Helical" evidence="18">
    <location>
        <begin position="780"/>
        <end position="803"/>
    </location>
</feature>
<dbReference type="InterPro" id="IPR028082">
    <property type="entry name" value="Peripla_BP_I"/>
</dbReference>
<dbReference type="GO" id="GO:0033041">
    <property type="term" value="F:sweet taste receptor activity"/>
    <property type="evidence" value="ECO:0007669"/>
    <property type="project" value="TreeGrafter"/>
</dbReference>
<evidence type="ECO:0000256" key="4">
    <source>
        <dbReference type="ARBA" id="ARBA00022606"/>
    </source>
</evidence>
<evidence type="ECO:0000256" key="7">
    <source>
        <dbReference type="ARBA" id="ARBA00022989"/>
    </source>
</evidence>
<keyword evidence="4" id="KW-0716">Sensory transduction</keyword>
<keyword evidence="2" id="KW-1003">Cell membrane</keyword>
<dbReference type="Ensembl" id="ENSPCET00000015595.1">
    <property type="protein sequence ID" value="ENSPCEP00000015059.1"/>
    <property type="gene ID" value="ENSPCEG00000011691.1"/>
</dbReference>
<dbReference type="PROSITE" id="PS00980">
    <property type="entry name" value="G_PROTEIN_RECEP_F3_2"/>
    <property type="match status" value="1"/>
</dbReference>
<accession>A0A8C8S7K7</accession>
<dbReference type="GO" id="GO:0004930">
    <property type="term" value="F:G protein-coupled receptor activity"/>
    <property type="evidence" value="ECO:0007669"/>
    <property type="project" value="UniProtKB-KW"/>
</dbReference>
<organism evidence="21 22">
    <name type="scientific">Pelusios castaneus</name>
    <name type="common">West African mud turtle</name>
    <dbReference type="NCBI Taxonomy" id="367368"/>
    <lineage>
        <taxon>Eukaryota</taxon>
        <taxon>Metazoa</taxon>
        <taxon>Chordata</taxon>
        <taxon>Craniata</taxon>
        <taxon>Vertebrata</taxon>
        <taxon>Euteleostomi</taxon>
        <taxon>Archelosauria</taxon>
        <taxon>Testudinata</taxon>
        <taxon>Testudines</taxon>
        <taxon>Pleurodira</taxon>
        <taxon>Pelomedusidae</taxon>
        <taxon>Pelusios</taxon>
    </lineage>
</organism>
<evidence type="ECO:0000256" key="3">
    <source>
        <dbReference type="ARBA" id="ARBA00022480"/>
    </source>
</evidence>
<dbReference type="Pfam" id="PF00003">
    <property type="entry name" value="7tm_3"/>
    <property type="match status" value="1"/>
</dbReference>
<feature type="transmembrane region" description="Helical" evidence="18">
    <location>
        <begin position="674"/>
        <end position="694"/>
    </location>
</feature>
<comment type="function">
    <text evidence="13">Putative taste receptor. TAS1R2/TAS1R3 recognizes diverse natural and synthetic sweeteners.</text>
</comment>
<evidence type="ECO:0000256" key="18">
    <source>
        <dbReference type="SAM" id="Phobius"/>
    </source>
</evidence>
<dbReference type="GO" id="GO:1903767">
    <property type="term" value="C:sweet taste receptor complex"/>
    <property type="evidence" value="ECO:0007669"/>
    <property type="project" value="TreeGrafter"/>
</dbReference>